<dbReference type="AlphaFoldDB" id="A0AAD8PE81"/>
<evidence type="ECO:0000256" key="1">
    <source>
        <dbReference type="SAM" id="MobiDB-lite"/>
    </source>
</evidence>
<evidence type="ECO:0000313" key="4">
    <source>
        <dbReference type="Proteomes" id="UP001230268"/>
    </source>
</evidence>
<keyword evidence="2" id="KW-0732">Signal</keyword>
<gene>
    <name evidence="3" type="ORF">BgAZ_203830</name>
</gene>
<reference evidence="3" key="1">
    <citation type="submission" date="2023-08" db="EMBL/GenBank/DDBJ databases">
        <title>Draft sequence of the Babesia gibsoni genome.</title>
        <authorList>
            <person name="Yamagishi J.Y."/>
            <person name="Xuan X.X."/>
        </authorList>
    </citation>
    <scope>NUCLEOTIDE SEQUENCE</scope>
    <source>
        <strain evidence="3">Azabu</strain>
    </source>
</reference>
<organism evidence="3 4">
    <name type="scientific">Babesia gibsoni</name>
    <dbReference type="NCBI Taxonomy" id="33632"/>
    <lineage>
        <taxon>Eukaryota</taxon>
        <taxon>Sar</taxon>
        <taxon>Alveolata</taxon>
        <taxon>Apicomplexa</taxon>
        <taxon>Aconoidasida</taxon>
        <taxon>Piroplasmida</taxon>
        <taxon>Babesiidae</taxon>
        <taxon>Babesia</taxon>
    </lineage>
</organism>
<feature type="region of interest" description="Disordered" evidence="1">
    <location>
        <begin position="20"/>
        <end position="103"/>
    </location>
</feature>
<feature type="chain" id="PRO_5041978961" evidence="2">
    <location>
        <begin position="20"/>
        <end position="203"/>
    </location>
</feature>
<evidence type="ECO:0000313" key="3">
    <source>
        <dbReference type="EMBL" id="KAK1443507.1"/>
    </source>
</evidence>
<comment type="caution">
    <text evidence="3">The sequence shown here is derived from an EMBL/GenBank/DDBJ whole genome shotgun (WGS) entry which is preliminary data.</text>
</comment>
<name>A0AAD8PE81_BABGI</name>
<proteinExistence type="predicted"/>
<feature type="compositionally biased region" description="Acidic residues" evidence="1">
    <location>
        <begin position="56"/>
        <end position="101"/>
    </location>
</feature>
<evidence type="ECO:0000256" key="2">
    <source>
        <dbReference type="SAM" id="SignalP"/>
    </source>
</evidence>
<dbReference type="Proteomes" id="UP001230268">
    <property type="component" value="Unassembled WGS sequence"/>
</dbReference>
<sequence length="203" mass="22099">MKFLNWLLLVASSYQLTLAAKDTPPSPVLRKVSSPESAGAPEAVEDTAEADASGDGQDEAGNDASLDEEEDDEGAKGEEEDDEDDEDEEDEDDEDDDEEDEELRKRKVIARTFEFCLRKGDLTPIELINCTGDLLIGNELNPNPSLAKCLGDYVTCTAVKCSAVVIKYQDPEGDYTGAFSCIGICVPQLVRCITRNMPLPDKG</sequence>
<keyword evidence="4" id="KW-1185">Reference proteome</keyword>
<feature type="signal peptide" evidence="2">
    <location>
        <begin position="1"/>
        <end position="19"/>
    </location>
</feature>
<accession>A0AAD8PE81</accession>
<protein>
    <submittedName>
        <fullName evidence="3">Uncharacterized protein</fullName>
    </submittedName>
</protein>
<dbReference type="EMBL" id="JAVEPI010000002">
    <property type="protein sequence ID" value="KAK1443507.1"/>
    <property type="molecule type" value="Genomic_DNA"/>
</dbReference>